<feature type="binding site" evidence="5">
    <location>
        <position position="183"/>
    </location>
    <ligand>
        <name>S-adenosyl-L-methionine</name>
        <dbReference type="ChEBI" id="CHEBI:59789"/>
    </ligand>
</feature>
<gene>
    <name evidence="5 8" type="primary">prmC</name>
    <name evidence="8" type="ORF">ELX58_06635</name>
</gene>
<dbReference type="OrthoDB" id="9800643at2"/>
<dbReference type="InterPro" id="IPR007848">
    <property type="entry name" value="Small_mtfrase_dom"/>
</dbReference>
<dbReference type="InterPro" id="IPR040758">
    <property type="entry name" value="PrmC_N"/>
</dbReference>
<dbReference type="NCBIfam" id="TIGR03534">
    <property type="entry name" value="RF_mod_PrmC"/>
    <property type="match status" value="1"/>
</dbReference>
<dbReference type="RefSeq" id="WP_133442338.1">
    <property type="nucleotide sequence ID" value="NZ_CP034726.1"/>
</dbReference>
<evidence type="ECO:0000313" key="9">
    <source>
        <dbReference type="Proteomes" id="UP000294321"/>
    </source>
</evidence>
<dbReference type="InterPro" id="IPR002052">
    <property type="entry name" value="DNA_methylase_N6_adenine_CS"/>
</dbReference>
<evidence type="ECO:0000256" key="5">
    <source>
        <dbReference type="HAMAP-Rule" id="MF_02126"/>
    </source>
</evidence>
<dbReference type="PANTHER" id="PTHR18895">
    <property type="entry name" value="HEMK METHYLTRANSFERASE"/>
    <property type="match status" value="1"/>
</dbReference>
<feature type="binding site" evidence="5">
    <location>
        <position position="141"/>
    </location>
    <ligand>
        <name>S-adenosyl-L-methionine</name>
        <dbReference type="ChEBI" id="CHEBI:59789"/>
    </ligand>
</feature>
<dbReference type="EMBL" id="CP034726">
    <property type="protein sequence ID" value="QBP18780.1"/>
    <property type="molecule type" value="Genomic_DNA"/>
</dbReference>
<comment type="caution">
    <text evidence="5">Lacks conserved residue(s) required for the propagation of feature annotation.</text>
</comment>
<dbReference type="GO" id="GO:0102559">
    <property type="term" value="F:peptide chain release factor N(5)-glutamine methyltransferase activity"/>
    <property type="evidence" value="ECO:0007669"/>
    <property type="project" value="UniProtKB-EC"/>
</dbReference>
<dbReference type="PROSITE" id="PS00092">
    <property type="entry name" value="N6_MTASE"/>
    <property type="match status" value="1"/>
</dbReference>
<dbReference type="InterPro" id="IPR050320">
    <property type="entry name" value="N5-glutamine_MTase"/>
</dbReference>
<dbReference type="HAMAP" id="MF_02126">
    <property type="entry name" value="RF_methyltr_PrmC"/>
    <property type="match status" value="1"/>
</dbReference>
<dbReference type="KEGG" id="lji:ELX58_06635"/>
<protein>
    <recommendedName>
        <fullName evidence="5">Release factor glutamine methyltransferase</fullName>
        <shortName evidence="5">RF MTase</shortName>
        <ecNumber evidence="5">2.1.1.297</ecNumber>
    </recommendedName>
    <alternativeName>
        <fullName evidence="5">N5-glutamine methyltransferase PrmC</fullName>
    </alternativeName>
    <alternativeName>
        <fullName evidence="5">Protein-(glutamine-N5) MTase PrmC</fullName>
    </alternativeName>
    <alternativeName>
        <fullName evidence="5">Protein-glutamine N-methyltransferase PrmC</fullName>
    </alternativeName>
</protein>
<keyword evidence="1 5" id="KW-0489">Methyltransferase</keyword>
<feature type="binding site" evidence="5">
    <location>
        <begin position="118"/>
        <end position="122"/>
    </location>
    <ligand>
        <name>S-adenosyl-L-methionine</name>
        <dbReference type="ChEBI" id="CHEBI:59789"/>
    </ligand>
</feature>
<name>A0A4P6ZNL4_9LACO</name>
<dbReference type="Gene3D" id="3.40.50.150">
    <property type="entry name" value="Vaccinia Virus protein VP39"/>
    <property type="match status" value="1"/>
</dbReference>
<comment type="function">
    <text evidence="5">Methylates the class 1 translation termination release factors RF1/PrfA and RF2/PrfB on the glutamine residue of the universally conserved GGQ motif.</text>
</comment>
<evidence type="ECO:0000256" key="2">
    <source>
        <dbReference type="ARBA" id="ARBA00022679"/>
    </source>
</evidence>
<comment type="catalytic activity">
    <reaction evidence="4 5">
        <text>L-glutaminyl-[peptide chain release factor] + S-adenosyl-L-methionine = N(5)-methyl-L-glutaminyl-[peptide chain release factor] + S-adenosyl-L-homocysteine + H(+)</text>
        <dbReference type="Rhea" id="RHEA:42896"/>
        <dbReference type="Rhea" id="RHEA-COMP:10271"/>
        <dbReference type="Rhea" id="RHEA-COMP:10272"/>
        <dbReference type="ChEBI" id="CHEBI:15378"/>
        <dbReference type="ChEBI" id="CHEBI:30011"/>
        <dbReference type="ChEBI" id="CHEBI:57856"/>
        <dbReference type="ChEBI" id="CHEBI:59789"/>
        <dbReference type="ChEBI" id="CHEBI:61891"/>
        <dbReference type="EC" id="2.1.1.297"/>
    </reaction>
</comment>
<keyword evidence="3 5" id="KW-0949">S-adenosyl-L-methionine</keyword>
<evidence type="ECO:0000313" key="8">
    <source>
        <dbReference type="EMBL" id="QBP18780.1"/>
    </source>
</evidence>
<evidence type="ECO:0000256" key="1">
    <source>
        <dbReference type="ARBA" id="ARBA00022603"/>
    </source>
</evidence>
<dbReference type="Pfam" id="PF17827">
    <property type="entry name" value="PrmC_N"/>
    <property type="match status" value="1"/>
</dbReference>
<dbReference type="AlphaFoldDB" id="A0A4P6ZNL4"/>
<organism evidence="8 9">
    <name type="scientific">Acetilactobacillus jinshanensis</name>
    <dbReference type="NCBI Taxonomy" id="1720083"/>
    <lineage>
        <taxon>Bacteria</taxon>
        <taxon>Bacillati</taxon>
        <taxon>Bacillota</taxon>
        <taxon>Bacilli</taxon>
        <taxon>Lactobacillales</taxon>
        <taxon>Lactobacillaceae</taxon>
        <taxon>Acetilactobacillus</taxon>
    </lineage>
</organism>
<dbReference type="EC" id="2.1.1.297" evidence="5"/>
<dbReference type="Gene3D" id="1.10.8.10">
    <property type="entry name" value="DNA helicase RuvA subunit, C-terminal domain"/>
    <property type="match status" value="1"/>
</dbReference>
<dbReference type="CDD" id="cd02440">
    <property type="entry name" value="AdoMet_MTases"/>
    <property type="match status" value="1"/>
</dbReference>
<keyword evidence="2 5" id="KW-0808">Transferase</keyword>
<feature type="domain" description="Release factor glutamine methyltransferase N-terminal" evidence="7">
    <location>
        <begin position="8"/>
        <end position="74"/>
    </location>
</feature>
<dbReference type="GO" id="GO:0032259">
    <property type="term" value="P:methylation"/>
    <property type="evidence" value="ECO:0007669"/>
    <property type="project" value="UniProtKB-KW"/>
</dbReference>
<dbReference type="PANTHER" id="PTHR18895:SF74">
    <property type="entry name" value="MTRF1L RELEASE FACTOR GLUTAMINE METHYLTRANSFERASE"/>
    <property type="match status" value="1"/>
</dbReference>
<dbReference type="GO" id="GO:0003676">
    <property type="term" value="F:nucleic acid binding"/>
    <property type="evidence" value="ECO:0007669"/>
    <property type="project" value="InterPro"/>
</dbReference>
<dbReference type="Proteomes" id="UP000294321">
    <property type="component" value="Chromosome"/>
</dbReference>
<feature type="domain" description="Methyltransferase small" evidence="6">
    <location>
        <begin position="113"/>
        <end position="191"/>
    </location>
</feature>
<evidence type="ECO:0000256" key="4">
    <source>
        <dbReference type="ARBA" id="ARBA00048391"/>
    </source>
</evidence>
<sequence>MATYFQAIKLAKTSIHHHNLDPYVAVYLIQRRFHMNNTQLLMNYSVQMPANRFHQYKDDVKTYLKGESPQYIIGTTSFYGYNLYVNHNVLIPRPETEGLVDWILHDYQDRPISVVDIGTGSGAIAVALKLQRPKWHVTATDISQAALNVAKKNAKLHDVKINFKHCDLFQGLPRHAFDVIVSNPPYISKTELPEMGADVIRNEPHVALFANHHGMGIYQRIAKDFRQYLKTSGSLYLEIGFSEKKRIEQLFKQVCPDDLVTIKNDLSDHPRMVKVHHKL</sequence>
<dbReference type="SUPFAM" id="SSF53335">
    <property type="entry name" value="S-adenosyl-L-methionine-dependent methyltransferases"/>
    <property type="match status" value="1"/>
</dbReference>
<accession>A0A4P6ZNL4</accession>
<reference evidence="9" key="1">
    <citation type="submission" date="2018-12" db="EMBL/GenBank/DDBJ databases">
        <title>A new species of lactobacillus.</title>
        <authorList>
            <person name="Jian Y."/>
            <person name="Xin L."/>
            <person name="Hong Z.J."/>
            <person name="Ming L.Z."/>
            <person name="Hong X.Z."/>
        </authorList>
    </citation>
    <scope>NUCLEOTIDE SEQUENCE [LARGE SCALE GENOMIC DNA]</scope>
    <source>
        <strain evidence="9">HSLZ-75</strain>
    </source>
</reference>
<feature type="binding site" evidence="5">
    <location>
        <begin position="183"/>
        <end position="186"/>
    </location>
    <ligand>
        <name>substrate</name>
    </ligand>
</feature>
<dbReference type="Pfam" id="PF05175">
    <property type="entry name" value="MTS"/>
    <property type="match status" value="1"/>
</dbReference>
<dbReference type="NCBIfam" id="TIGR00536">
    <property type="entry name" value="hemK_fam"/>
    <property type="match status" value="1"/>
</dbReference>
<evidence type="ECO:0000256" key="3">
    <source>
        <dbReference type="ARBA" id="ARBA00022691"/>
    </source>
</evidence>
<evidence type="ECO:0000259" key="6">
    <source>
        <dbReference type="Pfam" id="PF05175"/>
    </source>
</evidence>
<dbReference type="InterPro" id="IPR029063">
    <property type="entry name" value="SAM-dependent_MTases_sf"/>
</dbReference>
<evidence type="ECO:0000259" key="7">
    <source>
        <dbReference type="Pfam" id="PF17827"/>
    </source>
</evidence>
<comment type="similarity">
    <text evidence="5">Belongs to the protein N5-glutamine methyltransferase family. PrmC subfamily.</text>
</comment>
<dbReference type="InterPro" id="IPR004556">
    <property type="entry name" value="HemK-like"/>
</dbReference>
<proteinExistence type="inferred from homology"/>
<dbReference type="InterPro" id="IPR019874">
    <property type="entry name" value="RF_methyltr_PrmC"/>
</dbReference>
<keyword evidence="9" id="KW-1185">Reference proteome</keyword>